<feature type="transmembrane region" description="Helical" evidence="3">
    <location>
        <begin position="12"/>
        <end position="31"/>
    </location>
</feature>
<keyword evidence="3" id="KW-1133">Transmembrane helix</keyword>
<evidence type="ECO:0000256" key="3">
    <source>
        <dbReference type="SAM" id="Phobius"/>
    </source>
</evidence>
<sequence length="158" mass="17660">MNNSKGITLIELLGAIVLTFIVGSLVFSILIQSIENYQQSELRSKAQTDVNRLIYNLTNIHQSSQVYTIEQSTESSLTVTIERDETTTYEFNGHPFKYELTIDGSNVSISEPIALYFQEKPSYSLSVTVTQPDNPRFNSLEITTNISRITPAGSGENE</sequence>
<keyword evidence="2" id="KW-0178">Competence</keyword>
<dbReference type="Proteomes" id="UP000321440">
    <property type="component" value="Unassembled WGS sequence"/>
</dbReference>
<comment type="caution">
    <text evidence="4">The sequence shown here is derived from an EMBL/GenBank/DDBJ whole genome shotgun (WGS) entry which is preliminary data.</text>
</comment>
<dbReference type="InterPro" id="IPR012902">
    <property type="entry name" value="N_methyl_site"/>
</dbReference>
<keyword evidence="5" id="KW-1185">Reference proteome</keyword>
<dbReference type="GO" id="GO:0009986">
    <property type="term" value="C:cell surface"/>
    <property type="evidence" value="ECO:0007669"/>
    <property type="project" value="UniProtKB-SubCell"/>
</dbReference>
<reference evidence="4 5" key="1">
    <citation type="submission" date="2019-07" db="EMBL/GenBank/DDBJ databases">
        <title>Whole genome shotgun sequence of Alkalibacillus haloalkaliphilus NBRC 103110.</title>
        <authorList>
            <person name="Hosoyama A."/>
            <person name="Uohara A."/>
            <person name="Ohji S."/>
            <person name="Ichikawa N."/>
        </authorList>
    </citation>
    <scope>NUCLEOTIDE SEQUENCE [LARGE SCALE GENOMIC DNA]</scope>
    <source>
        <strain evidence="4 5">NBRC 103110</strain>
    </source>
</reference>
<evidence type="ECO:0000256" key="2">
    <source>
        <dbReference type="ARBA" id="ARBA00023287"/>
    </source>
</evidence>
<evidence type="ECO:0008006" key="6">
    <source>
        <dbReference type="Google" id="ProtNLM"/>
    </source>
</evidence>
<protein>
    <recommendedName>
        <fullName evidence="6">Prepilin-type N-terminal cleavage/methylation domain-containing protein</fullName>
    </recommendedName>
</protein>
<dbReference type="OrthoDB" id="2857850at2"/>
<proteinExistence type="predicted"/>
<dbReference type="Pfam" id="PF07963">
    <property type="entry name" value="N_methyl"/>
    <property type="match status" value="1"/>
</dbReference>
<evidence type="ECO:0000256" key="1">
    <source>
        <dbReference type="ARBA" id="ARBA00004241"/>
    </source>
</evidence>
<accession>A0A511W734</accession>
<evidence type="ECO:0000313" key="4">
    <source>
        <dbReference type="EMBL" id="GEN46817.1"/>
    </source>
</evidence>
<keyword evidence="3" id="KW-0812">Transmembrane</keyword>
<name>A0A511W734_9BACI</name>
<comment type="subcellular location">
    <subcellularLocation>
        <location evidence="1">Cell surface</location>
    </subcellularLocation>
</comment>
<gene>
    <name evidence="4" type="ORF">AHA02nite_25930</name>
</gene>
<dbReference type="GO" id="GO:0030420">
    <property type="term" value="P:establishment of competence for transformation"/>
    <property type="evidence" value="ECO:0007669"/>
    <property type="project" value="UniProtKB-KW"/>
</dbReference>
<dbReference type="AlphaFoldDB" id="A0A511W734"/>
<dbReference type="RefSeq" id="WP_146817980.1">
    <property type="nucleotide sequence ID" value="NZ_BJYA01000019.1"/>
</dbReference>
<keyword evidence="3" id="KW-0472">Membrane</keyword>
<evidence type="ECO:0000313" key="5">
    <source>
        <dbReference type="Proteomes" id="UP000321440"/>
    </source>
</evidence>
<dbReference type="EMBL" id="BJYA01000019">
    <property type="protein sequence ID" value="GEN46817.1"/>
    <property type="molecule type" value="Genomic_DNA"/>
</dbReference>
<organism evidence="4 5">
    <name type="scientific">Alkalibacillus haloalkaliphilus</name>
    <dbReference type="NCBI Taxonomy" id="94136"/>
    <lineage>
        <taxon>Bacteria</taxon>
        <taxon>Bacillati</taxon>
        <taxon>Bacillota</taxon>
        <taxon>Bacilli</taxon>
        <taxon>Bacillales</taxon>
        <taxon>Bacillaceae</taxon>
        <taxon>Alkalibacillus</taxon>
    </lineage>
</organism>
<dbReference type="PROSITE" id="PS00409">
    <property type="entry name" value="PROKAR_NTER_METHYL"/>
    <property type="match status" value="1"/>
</dbReference>